<name>A0AAV1J7M1_9NEOP</name>
<dbReference type="Proteomes" id="UP001497472">
    <property type="component" value="Unassembled WGS sequence"/>
</dbReference>
<evidence type="ECO:0000313" key="2">
    <source>
        <dbReference type="EMBL" id="CAK1545107.1"/>
    </source>
</evidence>
<feature type="region of interest" description="Disordered" evidence="1">
    <location>
        <begin position="25"/>
        <end position="46"/>
    </location>
</feature>
<evidence type="ECO:0000313" key="3">
    <source>
        <dbReference type="Proteomes" id="UP001497472"/>
    </source>
</evidence>
<dbReference type="AlphaFoldDB" id="A0AAV1J7M1"/>
<evidence type="ECO:0000256" key="1">
    <source>
        <dbReference type="SAM" id="MobiDB-lite"/>
    </source>
</evidence>
<sequence>MLEDHQKLRIAFLAFIRVKLSGTVVNPRPSGSTHPRAAGIDEKNRDQISWRCADPRNDTERDTIISDHRV</sequence>
<organism evidence="2 3">
    <name type="scientific">Leptosia nina</name>
    <dbReference type="NCBI Taxonomy" id="320188"/>
    <lineage>
        <taxon>Eukaryota</taxon>
        <taxon>Metazoa</taxon>
        <taxon>Ecdysozoa</taxon>
        <taxon>Arthropoda</taxon>
        <taxon>Hexapoda</taxon>
        <taxon>Insecta</taxon>
        <taxon>Pterygota</taxon>
        <taxon>Neoptera</taxon>
        <taxon>Endopterygota</taxon>
        <taxon>Lepidoptera</taxon>
        <taxon>Glossata</taxon>
        <taxon>Ditrysia</taxon>
        <taxon>Papilionoidea</taxon>
        <taxon>Pieridae</taxon>
        <taxon>Pierinae</taxon>
        <taxon>Leptosia</taxon>
    </lineage>
</organism>
<accession>A0AAV1J7M1</accession>
<protein>
    <submittedName>
        <fullName evidence="2">Uncharacterized protein</fullName>
    </submittedName>
</protein>
<keyword evidence="3" id="KW-1185">Reference proteome</keyword>
<gene>
    <name evidence="2" type="ORF">LNINA_LOCUS4794</name>
</gene>
<dbReference type="EMBL" id="CAVLEF010000006">
    <property type="protein sequence ID" value="CAK1545107.1"/>
    <property type="molecule type" value="Genomic_DNA"/>
</dbReference>
<comment type="caution">
    <text evidence="2">The sequence shown here is derived from an EMBL/GenBank/DDBJ whole genome shotgun (WGS) entry which is preliminary data.</text>
</comment>
<reference evidence="2 3" key="1">
    <citation type="submission" date="2023-11" db="EMBL/GenBank/DDBJ databases">
        <authorList>
            <person name="Okamura Y."/>
        </authorList>
    </citation>
    <scope>NUCLEOTIDE SEQUENCE [LARGE SCALE GENOMIC DNA]</scope>
</reference>
<proteinExistence type="predicted"/>